<dbReference type="AlphaFoldDB" id="A0A645GV56"/>
<comment type="caution">
    <text evidence="2">The sequence shown here is derived from an EMBL/GenBank/DDBJ whole genome shotgun (WGS) entry which is preliminary data.</text>
</comment>
<feature type="compositionally biased region" description="Basic residues" evidence="1">
    <location>
        <begin position="51"/>
        <end position="66"/>
    </location>
</feature>
<evidence type="ECO:0000313" key="2">
    <source>
        <dbReference type="EMBL" id="MPN30675.1"/>
    </source>
</evidence>
<evidence type="ECO:0000256" key="1">
    <source>
        <dbReference type="SAM" id="MobiDB-lite"/>
    </source>
</evidence>
<organism evidence="2">
    <name type="scientific">bioreactor metagenome</name>
    <dbReference type="NCBI Taxonomy" id="1076179"/>
    <lineage>
        <taxon>unclassified sequences</taxon>
        <taxon>metagenomes</taxon>
        <taxon>ecological metagenomes</taxon>
    </lineage>
</organism>
<name>A0A645GV56_9ZZZZ</name>
<reference evidence="2" key="1">
    <citation type="submission" date="2019-08" db="EMBL/GenBank/DDBJ databases">
        <authorList>
            <person name="Kucharzyk K."/>
            <person name="Murdoch R.W."/>
            <person name="Higgins S."/>
            <person name="Loffler F."/>
        </authorList>
    </citation>
    <scope>NUCLEOTIDE SEQUENCE</scope>
</reference>
<dbReference type="EMBL" id="VSSQ01081883">
    <property type="protein sequence ID" value="MPN30675.1"/>
    <property type="molecule type" value="Genomic_DNA"/>
</dbReference>
<sequence length="66" mass="7027">MVQLDDPLATHELDWVMAVGDDEDIGGEGVSAERGQHGSRCNGNAAGRPSRPGHGKEGRHVRHRGS</sequence>
<gene>
    <name evidence="2" type="ORF">SDC9_178146</name>
</gene>
<feature type="region of interest" description="Disordered" evidence="1">
    <location>
        <begin position="20"/>
        <end position="66"/>
    </location>
</feature>
<accession>A0A645GV56</accession>
<protein>
    <submittedName>
        <fullName evidence="2">Uncharacterized protein</fullName>
    </submittedName>
</protein>
<proteinExistence type="predicted"/>